<dbReference type="Gene3D" id="3.20.20.140">
    <property type="entry name" value="Metal-dependent hydrolases"/>
    <property type="match status" value="1"/>
</dbReference>
<dbReference type="PIRSF" id="PIRSF005902">
    <property type="entry name" value="DNase_TatD"/>
    <property type="match status" value="1"/>
</dbReference>
<name>A0ABY7GQV5_9GAMM</name>
<sequence length="233" mass="25711">MQALDNSRCIDIHCHQNAERDHLQILSLDTHQLAAHGQSGDLVSPSVGYFSIGIHPWFIERQNIAEALQTLTTVLSQSNALAIGECGLDKCITTPLAQQVQVFVPQVELAEALGKPLIIHCVKAFNELLQIKKARKTSVPWIIHGFNANPVVAAQLIKQGCYLSFGKALLNERSQAQKALMQTPLERVFLETDAAEDMPIGEVYAAAAKITALPILALQQQIFKNFERVFPHD</sequence>
<dbReference type="InterPro" id="IPR032466">
    <property type="entry name" value="Metal_Hydrolase"/>
</dbReference>
<dbReference type="EMBL" id="CP113517">
    <property type="protein sequence ID" value="WAR46891.1"/>
    <property type="molecule type" value="Genomic_DNA"/>
</dbReference>
<evidence type="ECO:0000313" key="2">
    <source>
        <dbReference type="Proteomes" id="UP001162780"/>
    </source>
</evidence>
<dbReference type="RefSeq" id="WP_255187804.1">
    <property type="nucleotide sequence ID" value="NZ_CP113517.1"/>
</dbReference>
<dbReference type="SUPFAM" id="SSF51556">
    <property type="entry name" value="Metallo-dependent hydrolases"/>
    <property type="match status" value="1"/>
</dbReference>
<dbReference type="PANTHER" id="PTHR47176:SF1">
    <property type="entry name" value="OS04G0577500 PROTEIN"/>
    <property type="match status" value="1"/>
</dbReference>
<dbReference type="InterPro" id="IPR001130">
    <property type="entry name" value="TatD-like"/>
</dbReference>
<protein>
    <submittedName>
        <fullName evidence="1">TatD family hydrolase</fullName>
    </submittedName>
</protein>
<proteinExistence type="predicted"/>
<dbReference type="PANTHER" id="PTHR47176">
    <property type="entry name" value="OSJNBA0020J04.13 PROTEIN"/>
    <property type="match status" value="1"/>
</dbReference>
<dbReference type="GO" id="GO:0016787">
    <property type="term" value="F:hydrolase activity"/>
    <property type="evidence" value="ECO:0007669"/>
    <property type="project" value="UniProtKB-KW"/>
</dbReference>
<gene>
    <name evidence="1" type="ORF">NM686_010370</name>
</gene>
<dbReference type="Proteomes" id="UP001162780">
    <property type="component" value="Chromosome"/>
</dbReference>
<dbReference type="Pfam" id="PF01026">
    <property type="entry name" value="TatD_DNase"/>
    <property type="match status" value="1"/>
</dbReference>
<keyword evidence="1" id="KW-0378">Hydrolase</keyword>
<evidence type="ECO:0000313" key="1">
    <source>
        <dbReference type="EMBL" id="WAR46891.1"/>
    </source>
</evidence>
<accession>A0ABY7GQV5</accession>
<keyword evidence="2" id="KW-1185">Reference proteome</keyword>
<organism evidence="1 2">
    <name type="scientific">Methylomonas rapida</name>
    <dbReference type="NCBI Taxonomy" id="2963939"/>
    <lineage>
        <taxon>Bacteria</taxon>
        <taxon>Pseudomonadati</taxon>
        <taxon>Pseudomonadota</taxon>
        <taxon>Gammaproteobacteria</taxon>
        <taxon>Methylococcales</taxon>
        <taxon>Methylococcaceae</taxon>
        <taxon>Methylomonas</taxon>
    </lineage>
</organism>
<reference evidence="1" key="1">
    <citation type="submission" date="2022-11" db="EMBL/GenBank/DDBJ databases">
        <title>Methylomonas rapida sp. nov., Carotenoid-Producing Obligate Methanotrophs with High Growth Characteristics and Biotechnological Potential.</title>
        <authorList>
            <person name="Tikhonova E.N."/>
            <person name="Suleimanov R.Z."/>
            <person name="Miroshnikov K."/>
            <person name="Oshkin I.Y."/>
            <person name="Belova S.E."/>
            <person name="Danilova O.V."/>
            <person name="Ashikhmin A."/>
            <person name="Konopkin A."/>
            <person name="But S.Y."/>
            <person name="Khmelenina V.N."/>
            <person name="Kuznetsov N."/>
            <person name="Pimenov N.V."/>
            <person name="Dedysh S.N."/>
        </authorList>
    </citation>
    <scope>NUCLEOTIDE SEQUENCE</scope>
    <source>
        <strain evidence="1">MP1</strain>
    </source>
</reference>